<protein>
    <submittedName>
        <fullName evidence="4">ADP-ribose pyrophosphatase</fullName>
    </submittedName>
</protein>
<name>A0A263BTF4_9BACI</name>
<dbReference type="InterPro" id="IPR015797">
    <property type="entry name" value="NUDIX_hydrolase-like_dom_sf"/>
</dbReference>
<gene>
    <name evidence="4" type="ORF">CIB95_09540</name>
</gene>
<dbReference type="PROSITE" id="PS00893">
    <property type="entry name" value="NUDIX_BOX"/>
    <property type="match status" value="1"/>
</dbReference>
<dbReference type="Proteomes" id="UP000217083">
    <property type="component" value="Unassembled WGS sequence"/>
</dbReference>
<evidence type="ECO:0000313" key="4">
    <source>
        <dbReference type="EMBL" id="OZM57003.1"/>
    </source>
</evidence>
<reference evidence="5" key="1">
    <citation type="submission" date="2017-08" db="EMBL/GenBank/DDBJ databases">
        <authorList>
            <person name="Huang Z."/>
        </authorList>
    </citation>
    <scope>NUCLEOTIDE SEQUENCE [LARGE SCALE GENOMIC DNA]</scope>
    <source>
        <strain evidence="5">SA5d-4</strain>
    </source>
</reference>
<dbReference type="Pfam" id="PF00293">
    <property type="entry name" value="NUDIX"/>
    <property type="match status" value="1"/>
</dbReference>
<accession>A0A263BTF4</accession>
<proteinExistence type="inferred from homology"/>
<sequence length="263" mass="29892">MSSNKEAMKKYNSKDYITPDGYTSDIAVFTIISEDVGSYKPPRKTLKLMLIKRAMTNTEGAPNIEAGKWALPGGFIQPDETAYDAALRELEEETNVAGFKIKHFGTYDQPGRDPRGWIISNAHYAIVPESELKKRKAADDAADVELFSIEEIAKLELAFDHEKIINDALWFIKKDMALTTLARNFLPEEFVLSELQRVLLTVLNDPWIRLDAQFYRKAPALPFIEKVMVDGTAKKSNAYSKIPAQVYTFNEYEPFVSIYNAKY</sequence>
<evidence type="ECO:0000259" key="3">
    <source>
        <dbReference type="PROSITE" id="PS51462"/>
    </source>
</evidence>
<keyword evidence="2" id="KW-0378">Hydrolase</keyword>
<dbReference type="PROSITE" id="PS51462">
    <property type="entry name" value="NUDIX"/>
    <property type="match status" value="1"/>
</dbReference>
<reference evidence="4 5" key="2">
    <citation type="submission" date="2017-09" db="EMBL/GenBank/DDBJ databases">
        <title>Bacillus patelloidae sp. nov., isolated from the intestinal tract of a marine limpet.</title>
        <authorList>
            <person name="Liu R."/>
            <person name="Dong C."/>
            <person name="Shao Z."/>
        </authorList>
    </citation>
    <scope>NUCLEOTIDE SEQUENCE [LARGE SCALE GENOMIC DNA]</scope>
    <source>
        <strain evidence="4 5">SA5d-4</strain>
    </source>
</reference>
<feature type="domain" description="Nudix hydrolase" evidence="3">
    <location>
        <begin position="23"/>
        <end position="173"/>
    </location>
</feature>
<dbReference type="SUPFAM" id="SSF55811">
    <property type="entry name" value="Nudix"/>
    <property type="match status" value="1"/>
</dbReference>
<dbReference type="InterPro" id="IPR036388">
    <property type="entry name" value="WH-like_DNA-bd_sf"/>
</dbReference>
<dbReference type="InterPro" id="IPR000086">
    <property type="entry name" value="NUDIX_hydrolase_dom"/>
</dbReference>
<comment type="caution">
    <text evidence="4">The sequence shown here is derived from an EMBL/GenBank/DDBJ whole genome shotgun (WGS) entry which is preliminary data.</text>
</comment>
<dbReference type="EMBL" id="NPIA01000004">
    <property type="protein sequence ID" value="OZM57003.1"/>
    <property type="molecule type" value="Genomic_DNA"/>
</dbReference>
<dbReference type="PANTHER" id="PTHR43736">
    <property type="entry name" value="ADP-RIBOSE PYROPHOSPHATASE"/>
    <property type="match status" value="1"/>
</dbReference>
<organism evidence="4 5">
    <name type="scientific">Lottiidibacillus patelloidae</name>
    <dbReference type="NCBI Taxonomy" id="2670334"/>
    <lineage>
        <taxon>Bacteria</taxon>
        <taxon>Bacillati</taxon>
        <taxon>Bacillota</taxon>
        <taxon>Bacilli</taxon>
        <taxon>Bacillales</taxon>
        <taxon>Bacillaceae</taxon>
        <taxon>Lottiidibacillus</taxon>
    </lineage>
</organism>
<comment type="similarity">
    <text evidence="1">Belongs to the Nudix hydrolase family.</text>
</comment>
<dbReference type="SUPFAM" id="SSF46785">
    <property type="entry name" value="Winged helix' DNA-binding domain"/>
    <property type="match status" value="1"/>
</dbReference>
<dbReference type="PANTHER" id="PTHR43736:SF1">
    <property type="entry name" value="DIHYDRONEOPTERIN TRIPHOSPHATE DIPHOSPHATASE"/>
    <property type="match status" value="1"/>
</dbReference>
<dbReference type="InterPro" id="IPR020084">
    <property type="entry name" value="NUDIX_hydrolase_CS"/>
</dbReference>
<dbReference type="InterPro" id="IPR036390">
    <property type="entry name" value="WH_DNA-bd_sf"/>
</dbReference>
<dbReference type="RefSeq" id="WP_094924560.1">
    <property type="nucleotide sequence ID" value="NZ_NPIA01000004.1"/>
</dbReference>
<evidence type="ECO:0000256" key="1">
    <source>
        <dbReference type="ARBA" id="ARBA00005582"/>
    </source>
</evidence>
<evidence type="ECO:0000313" key="5">
    <source>
        <dbReference type="Proteomes" id="UP000217083"/>
    </source>
</evidence>
<dbReference type="Gene3D" id="1.10.10.10">
    <property type="entry name" value="Winged helix-like DNA-binding domain superfamily/Winged helix DNA-binding domain"/>
    <property type="match status" value="1"/>
</dbReference>
<dbReference type="GO" id="GO:0016787">
    <property type="term" value="F:hydrolase activity"/>
    <property type="evidence" value="ECO:0007669"/>
    <property type="project" value="UniProtKB-KW"/>
</dbReference>
<evidence type="ECO:0000256" key="2">
    <source>
        <dbReference type="ARBA" id="ARBA00022801"/>
    </source>
</evidence>
<dbReference type="AlphaFoldDB" id="A0A263BTF4"/>
<keyword evidence="5" id="KW-1185">Reference proteome</keyword>
<dbReference type="CDD" id="cd18873">
    <property type="entry name" value="NUDIX_NadM_like"/>
    <property type="match status" value="1"/>
</dbReference>
<dbReference type="Gene3D" id="3.90.79.10">
    <property type="entry name" value="Nucleoside Triphosphate Pyrophosphohydrolase"/>
    <property type="match status" value="1"/>
</dbReference>